<keyword evidence="2" id="KW-1185">Reference proteome</keyword>
<organism evidence="1 2">
    <name type="scientific">Ruegeria marisflavi</name>
    <dbReference type="NCBI Taxonomy" id="2984152"/>
    <lineage>
        <taxon>Bacteria</taxon>
        <taxon>Pseudomonadati</taxon>
        <taxon>Pseudomonadota</taxon>
        <taxon>Alphaproteobacteria</taxon>
        <taxon>Rhodobacterales</taxon>
        <taxon>Roseobacteraceae</taxon>
        <taxon>Ruegeria</taxon>
    </lineage>
</organism>
<dbReference type="Proteomes" id="UP001321014">
    <property type="component" value="Unassembled WGS sequence"/>
</dbReference>
<evidence type="ECO:0000313" key="1">
    <source>
        <dbReference type="EMBL" id="MCU9838847.1"/>
    </source>
</evidence>
<comment type="caution">
    <text evidence="1">The sequence shown here is derived from an EMBL/GenBank/DDBJ whole genome shotgun (WGS) entry which is preliminary data.</text>
</comment>
<protein>
    <submittedName>
        <fullName evidence="1">Uncharacterized protein</fullName>
    </submittedName>
</protein>
<accession>A0ABT2WSI3</accession>
<sequence>MMTYWRYVGQGQSWDSAFEAAFGETLRSSNTHFETLRHDRRSLGGQSSTLGLVKRTTFLAQHVRSALRYFWRTSQKKAREKLSRAF</sequence>
<proteinExistence type="predicted"/>
<gene>
    <name evidence="1" type="ORF">OEZ49_13800</name>
</gene>
<reference evidence="1 2" key="1">
    <citation type="submission" date="2022-10" db="EMBL/GenBank/DDBJ databases">
        <title>Ruegeria sp. nov., isolated from ocean surface water.</title>
        <authorList>
            <person name="He W."/>
            <person name="Wang L."/>
            <person name="Zhang D.-F."/>
        </authorList>
    </citation>
    <scope>NUCLEOTIDE SEQUENCE [LARGE SCALE GENOMIC DNA]</scope>
    <source>
        <strain evidence="1 2">WL0004</strain>
    </source>
</reference>
<name>A0ABT2WSI3_9RHOB</name>
<evidence type="ECO:0000313" key="2">
    <source>
        <dbReference type="Proteomes" id="UP001321014"/>
    </source>
</evidence>
<dbReference type="EMBL" id="JAOVQN010000013">
    <property type="protein sequence ID" value="MCU9838847.1"/>
    <property type="molecule type" value="Genomic_DNA"/>
</dbReference>
<dbReference type="RefSeq" id="WP_263388851.1">
    <property type="nucleotide sequence ID" value="NZ_JAOVQN010000013.1"/>
</dbReference>